<gene>
    <name evidence="2" type="primary">AUGUSTUS-3.0.2_30987</name>
    <name evidence="2" type="ORF">TcasGA2_TC030987</name>
</gene>
<protein>
    <submittedName>
        <fullName evidence="2">Uncharacterized protein</fullName>
    </submittedName>
</protein>
<accession>A0A139WMD6</accession>
<keyword evidence="3" id="KW-1185">Reference proteome</keyword>
<evidence type="ECO:0000256" key="1">
    <source>
        <dbReference type="SAM" id="MobiDB-lite"/>
    </source>
</evidence>
<dbReference type="AlphaFoldDB" id="A0A139WMD6"/>
<dbReference type="Proteomes" id="UP000007266">
    <property type="component" value="Linkage group 2"/>
</dbReference>
<evidence type="ECO:0000313" key="3">
    <source>
        <dbReference type="Proteomes" id="UP000007266"/>
    </source>
</evidence>
<reference evidence="2 3" key="1">
    <citation type="journal article" date="2008" name="Nature">
        <title>The genome of the model beetle and pest Tribolium castaneum.</title>
        <authorList>
            <consortium name="Tribolium Genome Sequencing Consortium"/>
            <person name="Richards S."/>
            <person name="Gibbs R.A."/>
            <person name="Weinstock G.M."/>
            <person name="Brown S.J."/>
            <person name="Denell R."/>
            <person name="Beeman R.W."/>
            <person name="Gibbs R."/>
            <person name="Beeman R.W."/>
            <person name="Brown S.J."/>
            <person name="Bucher G."/>
            <person name="Friedrich M."/>
            <person name="Grimmelikhuijzen C.J."/>
            <person name="Klingler M."/>
            <person name="Lorenzen M."/>
            <person name="Richards S."/>
            <person name="Roth S."/>
            <person name="Schroder R."/>
            <person name="Tautz D."/>
            <person name="Zdobnov E.M."/>
            <person name="Muzny D."/>
            <person name="Gibbs R.A."/>
            <person name="Weinstock G.M."/>
            <person name="Attaway T."/>
            <person name="Bell S."/>
            <person name="Buhay C.J."/>
            <person name="Chandrabose M.N."/>
            <person name="Chavez D."/>
            <person name="Clerk-Blankenburg K.P."/>
            <person name="Cree A."/>
            <person name="Dao M."/>
            <person name="Davis C."/>
            <person name="Chacko J."/>
            <person name="Dinh H."/>
            <person name="Dugan-Rocha S."/>
            <person name="Fowler G."/>
            <person name="Garner T.T."/>
            <person name="Garnes J."/>
            <person name="Gnirke A."/>
            <person name="Hawes A."/>
            <person name="Hernandez J."/>
            <person name="Hines S."/>
            <person name="Holder M."/>
            <person name="Hume J."/>
            <person name="Jhangiani S.N."/>
            <person name="Joshi V."/>
            <person name="Khan Z.M."/>
            <person name="Jackson L."/>
            <person name="Kovar C."/>
            <person name="Kowis A."/>
            <person name="Lee S."/>
            <person name="Lewis L.R."/>
            <person name="Margolis J."/>
            <person name="Morgan M."/>
            <person name="Nazareth L.V."/>
            <person name="Nguyen N."/>
            <person name="Okwuonu G."/>
            <person name="Parker D."/>
            <person name="Richards S."/>
            <person name="Ruiz S.J."/>
            <person name="Santibanez J."/>
            <person name="Savard J."/>
            <person name="Scherer S.E."/>
            <person name="Schneider B."/>
            <person name="Sodergren E."/>
            <person name="Tautz D."/>
            <person name="Vattahil S."/>
            <person name="Villasana D."/>
            <person name="White C.S."/>
            <person name="Wright R."/>
            <person name="Park Y."/>
            <person name="Beeman R.W."/>
            <person name="Lord J."/>
            <person name="Oppert B."/>
            <person name="Lorenzen M."/>
            <person name="Brown S."/>
            <person name="Wang L."/>
            <person name="Savard J."/>
            <person name="Tautz D."/>
            <person name="Richards S."/>
            <person name="Weinstock G."/>
            <person name="Gibbs R.A."/>
            <person name="Liu Y."/>
            <person name="Worley K."/>
            <person name="Weinstock G."/>
            <person name="Elsik C.G."/>
            <person name="Reese J.T."/>
            <person name="Elhaik E."/>
            <person name="Landan G."/>
            <person name="Graur D."/>
            <person name="Arensburger P."/>
            <person name="Atkinson P."/>
            <person name="Beeman R.W."/>
            <person name="Beidler J."/>
            <person name="Brown S.J."/>
            <person name="Demuth J.P."/>
            <person name="Drury D.W."/>
            <person name="Du Y.Z."/>
            <person name="Fujiwara H."/>
            <person name="Lorenzen M."/>
            <person name="Maselli V."/>
            <person name="Osanai M."/>
            <person name="Park Y."/>
            <person name="Robertson H.M."/>
            <person name="Tu Z."/>
            <person name="Wang J.J."/>
            <person name="Wang S."/>
            <person name="Richards S."/>
            <person name="Song H."/>
            <person name="Zhang L."/>
            <person name="Sodergren E."/>
            <person name="Werner D."/>
            <person name="Stanke M."/>
            <person name="Morgenstern B."/>
            <person name="Solovyev V."/>
            <person name="Kosarev P."/>
            <person name="Brown G."/>
            <person name="Chen H.C."/>
            <person name="Ermolaeva O."/>
            <person name="Hlavina W."/>
            <person name="Kapustin Y."/>
            <person name="Kiryutin B."/>
            <person name="Kitts P."/>
            <person name="Maglott D."/>
            <person name="Pruitt K."/>
            <person name="Sapojnikov V."/>
            <person name="Souvorov A."/>
            <person name="Mackey A.J."/>
            <person name="Waterhouse R.M."/>
            <person name="Wyder S."/>
            <person name="Zdobnov E.M."/>
            <person name="Zdobnov E.M."/>
            <person name="Wyder S."/>
            <person name="Kriventseva E.V."/>
            <person name="Kadowaki T."/>
            <person name="Bork P."/>
            <person name="Aranda M."/>
            <person name="Bao R."/>
            <person name="Beermann A."/>
            <person name="Berns N."/>
            <person name="Bolognesi R."/>
            <person name="Bonneton F."/>
            <person name="Bopp D."/>
            <person name="Brown S.J."/>
            <person name="Bucher G."/>
            <person name="Butts T."/>
            <person name="Chaumot A."/>
            <person name="Denell R.E."/>
            <person name="Ferrier D.E."/>
            <person name="Friedrich M."/>
            <person name="Gordon C.M."/>
            <person name="Jindra M."/>
            <person name="Klingler M."/>
            <person name="Lan Q."/>
            <person name="Lattorff H.M."/>
            <person name="Laudet V."/>
            <person name="von Levetsow C."/>
            <person name="Liu Z."/>
            <person name="Lutz R."/>
            <person name="Lynch J.A."/>
            <person name="da Fonseca R.N."/>
            <person name="Posnien N."/>
            <person name="Reuter R."/>
            <person name="Roth S."/>
            <person name="Savard J."/>
            <person name="Schinko J.B."/>
            <person name="Schmitt C."/>
            <person name="Schoppmeier M."/>
            <person name="Schroder R."/>
            <person name="Shippy T.D."/>
            <person name="Simonnet F."/>
            <person name="Marques-Souza H."/>
            <person name="Tautz D."/>
            <person name="Tomoyasu Y."/>
            <person name="Trauner J."/>
            <person name="Van der Zee M."/>
            <person name="Vervoort M."/>
            <person name="Wittkopp N."/>
            <person name="Wimmer E.A."/>
            <person name="Yang X."/>
            <person name="Jones A.K."/>
            <person name="Sattelle D.B."/>
            <person name="Ebert P.R."/>
            <person name="Nelson D."/>
            <person name="Scott J.G."/>
            <person name="Beeman R.W."/>
            <person name="Muthukrishnan S."/>
            <person name="Kramer K.J."/>
            <person name="Arakane Y."/>
            <person name="Beeman R.W."/>
            <person name="Zhu Q."/>
            <person name="Hogenkamp D."/>
            <person name="Dixit R."/>
            <person name="Oppert B."/>
            <person name="Jiang H."/>
            <person name="Zou Z."/>
            <person name="Marshall J."/>
            <person name="Elpidina E."/>
            <person name="Vinokurov K."/>
            <person name="Oppert C."/>
            <person name="Zou Z."/>
            <person name="Evans J."/>
            <person name="Lu Z."/>
            <person name="Zhao P."/>
            <person name="Sumathipala N."/>
            <person name="Altincicek B."/>
            <person name="Vilcinskas A."/>
            <person name="Williams M."/>
            <person name="Hultmark D."/>
            <person name="Hetru C."/>
            <person name="Jiang H."/>
            <person name="Grimmelikhuijzen C.J."/>
            <person name="Hauser F."/>
            <person name="Cazzamali G."/>
            <person name="Williamson M."/>
            <person name="Park Y."/>
            <person name="Li B."/>
            <person name="Tanaka Y."/>
            <person name="Predel R."/>
            <person name="Neupert S."/>
            <person name="Schachtner J."/>
            <person name="Verleyen P."/>
            <person name="Raible F."/>
            <person name="Bork P."/>
            <person name="Friedrich M."/>
            <person name="Walden K.K."/>
            <person name="Robertson H.M."/>
            <person name="Angeli S."/>
            <person name="Foret S."/>
            <person name="Bucher G."/>
            <person name="Schuetz S."/>
            <person name="Maleszka R."/>
            <person name="Wimmer E.A."/>
            <person name="Beeman R.W."/>
            <person name="Lorenzen M."/>
            <person name="Tomoyasu Y."/>
            <person name="Miller S.C."/>
            <person name="Grossmann D."/>
            <person name="Bucher G."/>
        </authorList>
    </citation>
    <scope>NUCLEOTIDE SEQUENCE [LARGE SCALE GENOMIC DNA]</scope>
    <source>
        <strain evidence="2 3">Georgia GA2</strain>
    </source>
</reference>
<evidence type="ECO:0000313" key="2">
    <source>
        <dbReference type="EMBL" id="KYB29046.1"/>
    </source>
</evidence>
<reference evidence="2 3" key="2">
    <citation type="journal article" date="2010" name="Nucleic Acids Res.">
        <title>BeetleBase in 2010: revisions to provide comprehensive genomic information for Tribolium castaneum.</title>
        <authorList>
            <person name="Kim H.S."/>
            <person name="Murphy T."/>
            <person name="Xia J."/>
            <person name="Caragea D."/>
            <person name="Park Y."/>
            <person name="Beeman R.W."/>
            <person name="Lorenzen M.D."/>
            <person name="Butcher S."/>
            <person name="Manak J.R."/>
            <person name="Brown S.J."/>
        </authorList>
    </citation>
    <scope>GENOME REANNOTATION</scope>
    <source>
        <strain evidence="2 3">Georgia GA2</strain>
    </source>
</reference>
<name>A0A139WMD6_TRICA</name>
<dbReference type="InParanoid" id="A0A139WMD6"/>
<proteinExistence type="predicted"/>
<feature type="region of interest" description="Disordered" evidence="1">
    <location>
        <begin position="207"/>
        <end position="247"/>
    </location>
</feature>
<organism evidence="2 3">
    <name type="scientific">Tribolium castaneum</name>
    <name type="common">Red flour beetle</name>
    <dbReference type="NCBI Taxonomy" id="7070"/>
    <lineage>
        <taxon>Eukaryota</taxon>
        <taxon>Metazoa</taxon>
        <taxon>Ecdysozoa</taxon>
        <taxon>Arthropoda</taxon>
        <taxon>Hexapoda</taxon>
        <taxon>Insecta</taxon>
        <taxon>Pterygota</taxon>
        <taxon>Neoptera</taxon>
        <taxon>Endopterygota</taxon>
        <taxon>Coleoptera</taxon>
        <taxon>Polyphaga</taxon>
        <taxon>Cucujiformia</taxon>
        <taxon>Tenebrionidae</taxon>
        <taxon>Tenebrionidae incertae sedis</taxon>
        <taxon>Tribolium</taxon>
    </lineage>
</organism>
<dbReference type="EMBL" id="KQ971312">
    <property type="protein sequence ID" value="KYB29046.1"/>
    <property type="molecule type" value="Genomic_DNA"/>
</dbReference>
<sequence>MTSATRGVGVANDHVSRDPEICYNLEASKDEQEMKRLHQTTIPNNKVYGLFASAGRASNAGPVAVAWRACPRSAGVRGCVTYFVWVLGLTFADEALLDEAPEHVAAVVAVRGLVEGLLAEAVPVRGGRLFGRARHRRHVSEPPFTPDFHRELALGTGILQVYVISKPYANIVRPLGISASQSYMPKAHFSTRRDASTDAADGDVCVAAPRRSPRPAHQPDADIETSSGWGKNWAGGNAENCLPGATG</sequence>